<sequence>MIPVATELLLQVSSGTNTTPPEPREQIIADAAAWAATMVGSRGVTLDGSVESLRILDMLVDDARDAIQGEPNAPQAALLWALGAYLGEVLRNARGGSWSVGAFDDLDQFWGTSLTYADGLQVWPMQRLIKRFLNGPDDAIYAYGVAMTKLSDD</sequence>
<keyword evidence="2" id="KW-1185">Reference proteome</keyword>
<name>A0A8S8X923_9PROT</name>
<dbReference type="AlphaFoldDB" id="A0A8S8X923"/>
<evidence type="ECO:0008006" key="3">
    <source>
        <dbReference type="Google" id="ProtNLM"/>
    </source>
</evidence>
<gene>
    <name evidence="1" type="ORF">TMPK1_06380</name>
</gene>
<accession>A0A8S8X923</accession>
<evidence type="ECO:0000313" key="2">
    <source>
        <dbReference type="Proteomes" id="UP000681075"/>
    </source>
</evidence>
<reference evidence="1" key="1">
    <citation type="submission" date="2021-02" db="EMBL/GenBank/DDBJ databases">
        <title>Genome sequence of Rhodospirillales sp. strain TMPK1 isolated from soil.</title>
        <authorList>
            <person name="Nakai R."/>
            <person name="Kusada H."/>
            <person name="Tamaki H."/>
        </authorList>
    </citation>
    <scope>NUCLEOTIDE SEQUENCE</scope>
    <source>
        <strain evidence="1">TMPK1</strain>
    </source>
</reference>
<dbReference type="Proteomes" id="UP000681075">
    <property type="component" value="Unassembled WGS sequence"/>
</dbReference>
<protein>
    <recommendedName>
        <fullName evidence="3">DUF3806 domain-containing protein</fullName>
    </recommendedName>
</protein>
<organism evidence="1 2">
    <name type="scientific">Roseiterribacter gracilis</name>
    <dbReference type="NCBI Taxonomy" id="2812848"/>
    <lineage>
        <taxon>Bacteria</taxon>
        <taxon>Pseudomonadati</taxon>
        <taxon>Pseudomonadota</taxon>
        <taxon>Alphaproteobacteria</taxon>
        <taxon>Rhodospirillales</taxon>
        <taxon>Roseiterribacteraceae</taxon>
        <taxon>Roseiterribacter</taxon>
    </lineage>
</organism>
<proteinExistence type="predicted"/>
<dbReference type="EMBL" id="BOPV01000001">
    <property type="protein sequence ID" value="GIL38401.1"/>
    <property type="molecule type" value="Genomic_DNA"/>
</dbReference>
<comment type="caution">
    <text evidence="1">The sequence shown here is derived from an EMBL/GenBank/DDBJ whole genome shotgun (WGS) entry which is preliminary data.</text>
</comment>
<evidence type="ECO:0000313" key="1">
    <source>
        <dbReference type="EMBL" id="GIL38401.1"/>
    </source>
</evidence>
<dbReference type="RefSeq" id="WP_420241401.1">
    <property type="nucleotide sequence ID" value="NZ_BOPV01000001.1"/>
</dbReference>